<sequence>MVDDPSTLINYWLSVWELNSFYARQPEQGEGQRVWAETAMYALGRAEAAGLDTTSANASRFYLRAGLISDLGSMGLSLWNPDVLAADILAALPLQLEQATEWVTNWQQRPRTEILALRRCKNLLGPAQYIRDYLSTTPTARRLDQWLTLREQLP</sequence>
<protein>
    <submittedName>
        <fullName evidence="1">Uncharacterized protein</fullName>
    </submittedName>
</protein>
<dbReference type="AlphaFoldDB" id="A0A5N6B207"/>
<organism evidence="1 2">
    <name type="scientific">Microbispora catharanthi</name>
    <dbReference type="NCBI Taxonomy" id="1712871"/>
    <lineage>
        <taxon>Bacteria</taxon>
        <taxon>Bacillati</taxon>
        <taxon>Actinomycetota</taxon>
        <taxon>Actinomycetes</taxon>
        <taxon>Streptosporangiales</taxon>
        <taxon>Streptosporangiaceae</taxon>
        <taxon>Microbispora</taxon>
    </lineage>
</organism>
<keyword evidence="2" id="KW-1185">Reference proteome</keyword>
<dbReference type="RefSeq" id="WP_139580602.1">
    <property type="nucleotide sequence ID" value="NZ_VDMA02000039.1"/>
</dbReference>
<comment type="caution">
    <text evidence="1">The sequence shown here is derived from an EMBL/GenBank/DDBJ whole genome shotgun (WGS) entry which is preliminary data.</text>
</comment>
<name>A0A5N6B207_9ACTN</name>
<evidence type="ECO:0000313" key="2">
    <source>
        <dbReference type="Proteomes" id="UP000313066"/>
    </source>
</evidence>
<dbReference type="Proteomes" id="UP000313066">
    <property type="component" value="Unassembled WGS sequence"/>
</dbReference>
<gene>
    <name evidence="1" type="ORF">FH610_040825</name>
</gene>
<proteinExistence type="predicted"/>
<dbReference type="EMBL" id="VDMA02000039">
    <property type="protein sequence ID" value="KAB8174260.1"/>
    <property type="molecule type" value="Genomic_DNA"/>
</dbReference>
<accession>A0A5N6B207</accession>
<reference evidence="1 2" key="1">
    <citation type="submission" date="2019-10" db="EMBL/GenBank/DDBJ databases">
        <title>Nonomuraea sp. nov., isolated from Phyllanthus amarus.</title>
        <authorList>
            <person name="Klykleung N."/>
            <person name="Tanasupawat S."/>
        </authorList>
    </citation>
    <scope>NUCLEOTIDE SEQUENCE [LARGE SCALE GENOMIC DNA]</scope>
    <source>
        <strain evidence="1 2">CR1-09</strain>
    </source>
</reference>
<evidence type="ECO:0000313" key="1">
    <source>
        <dbReference type="EMBL" id="KAB8174260.1"/>
    </source>
</evidence>